<feature type="compositionally biased region" description="Basic residues" evidence="5">
    <location>
        <begin position="310"/>
        <end position="323"/>
    </location>
</feature>
<evidence type="ECO:0000256" key="4">
    <source>
        <dbReference type="ARBA" id="ARBA00022490"/>
    </source>
</evidence>
<evidence type="ECO:0000259" key="7">
    <source>
        <dbReference type="PROSITE" id="PS51512"/>
    </source>
</evidence>
<proteinExistence type="inferred from homology"/>
<dbReference type="GO" id="GO:0031087">
    <property type="term" value="P:deadenylation-independent decapping of nuclear-transcribed mRNA"/>
    <property type="evidence" value="ECO:0007669"/>
    <property type="project" value="TreeGrafter"/>
</dbReference>
<dbReference type="PANTHER" id="PTHR13612">
    <property type="entry name" value="ENHANCER OF MRNA-DECAPPING PROTEIN 3"/>
    <property type="match status" value="1"/>
</dbReference>
<dbReference type="SUPFAM" id="SSF64153">
    <property type="entry name" value="YjeF N-terminal domain-like"/>
    <property type="match status" value="1"/>
</dbReference>
<dbReference type="InterPro" id="IPR025762">
    <property type="entry name" value="DFDF"/>
</dbReference>
<organism evidence="8 9">
    <name type="scientific">Lecanosticta acicola</name>
    <dbReference type="NCBI Taxonomy" id="111012"/>
    <lineage>
        <taxon>Eukaryota</taxon>
        <taxon>Fungi</taxon>
        <taxon>Dikarya</taxon>
        <taxon>Ascomycota</taxon>
        <taxon>Pezizomycotina</taxon>
        <taxon>Dothideomycetes</taxon>
        <taxon>Dothideomycetidae</taxon>
        <taxon>Mycosphaerellales</taxon>
        <taxon>Mycosphaerellaceae</taxon>
        <taxon>Lecanosticta</taxon>
    </lineage>
</organism>
<evidence type="ECO:0000256" key="3">
    <source>
        <dbReference type="ARBA" id="ARBA00015797"/>
    </source>
</evidence>
<feature type="compositionally biased region" description="Polar residues" evidence="5">
    <location>
        <begin position="158"/>
        <end position="169"/>
    </location>
</feature>
<feature type="domain" description="DFDF" evidence="7">
    <location>
        <begin position="213"/>
        <end position="249"/>
    </location>
</feature>
<keyword evidence="4" id="KW-0963">Cytoplasm</keyword>
<dbReference type="Pfam" id="PF03853">
    <property type="entry name" value="YjeF_N"/>
    <property type="match status" value="1"/>
</dbReference>
<feature type="region of interest" description="Disordered" evidence="5">
    <location>
        <begin position="1"/>
        <end position="37"/>
    </location>
</feature>
<dbReference type="Pfam" id="PF09532">
    <property type="entry name" value="FDF"/>
    <property type="match status" value="1"/>
</dbReference>
<dbReference type="InterPro" id="IPR019050">
    <property type="entry name" value="FDF_dom"/>
</dbReference>
<dbReference type="InterPro" id="IPR036652">
    <property type="entry name" value="YjeF_N_dom_sf"/>
</dbReference>
<dbReference type="PROSITE" id="PS51512">
    <property type="entry name" value="DFDF"/>
    <property type="match status" value="1"/>
</dbReference>
<comment type="subcellular location">
    <subcellularLocation>
        <location evidence="1">Cytoplasm</location>
        <location evidence="1">P-body</location>
    </subcellularLocation>
</comment>
<sequence length="686" mass="73004">MPQPIPHRAMDQQRHVSTPTELPANAPTPQRATFVDPAILRYGNASPTRAASASNAPELETPIKSLLAKAAANLPSPSSPFIADAGKANANITQKLKEAANRQNPSKSPVLHNDPVSTENNLHNAGPAEPGSKKKARRGPKPKKQSQDVADPPPVMNSEVSRNGNNMNGSVKRGKGWRSGPFLQPSPQPNLDQANTKKSRRKQREEMAANEALGDTTGIEDMGEFDFVGELSKFDKKKVFDEIRQGDTTADEDRLVSHNRVARPGTYGGKNLHPSEPVLSPKVQPVNDSKEVSSASEADTELNLANGRSSSKHSTSRLPKSKPSRQNSAHVDIKPHPLSASVSSDRNLNRSTTSLRGKTGSLAASSPRPDRANSPHSAVSTRVADHASHFALLPQMTTCPTLLPRALDSLELAAVSSFGLTYDAIIEMSARSIVEAALQLSNASPRRPSRTTTFRGSVSAGGSSTLNDTPVAVVLAGNHSLGARALAAGRHLLGRNYRVILAESLFESADTQDPHMKAQTGIIRRMARGGANAKRGLWKKAFQHIKNLSGPPAVIIDALLCGSTYDSLLSPNVAHSIDAQSETREMIEWANRSRAPVLSVGCPSGISGIDGLSTIVDGEPLAVRPDHVIALGAPMQGLLKAMESGERWDSISVADIGTNIALRSDEAVAFGGSYVAELKFVGENES</sequence>
<comment type="similarity">
    <text evidence="2">Belongs to the EDC3 family.</text>
</comment>
<feature type="region of interest" description="Disordered" evidence="5">
    <location>
        <begin position="93"/>
        <end position="221"/>
    </location>
</feature>
<name>A0AAI8Z0I4_9PEZI</name>
<dbReference type="PANTHER" id="PTHR13612:SF0">
    <property type="entry name" value="ENHANCER OF MRNA-DECAPPING PROTEIN 3"/>
    <property type="match status" value="1"/>
</dbReference>
<dbReference type="GO" id="GO:0000932">
    <property type="term" value="C:P-body"/>
    <property type="evidence" value="ECO:0007669"/>
    <property type="project" value="UniProtKB-SubCell"/>
</dbReference>
<feature type="domain" description="YjeF N-terminal" evidence="6">
    <location>
        <begin position="407"/>
        <end position="664"/>
    </location>
</feature>
<dbReference type="PROSITE" id="PS51385">
    <property type="entry name" value="YJEF_N"/>
    <property type="match status" value="1"/>
</dbReference>
<feature type="compositionally biased region" description="Low complexity" evidence="5">
    <location>
        <begin position="444"/>
        <end position="453"/>
    </location>
</feature>
<dbReference type="EMBL" id="CAVMBE010000034">
    <property type="protein sequence ID" value="CAK4030007.1"/>
    <property type="molecule type" value="Genomic_DNA"/>
</dbReference>
<dbReference type="Gene3D" id="3.40.50.10260">
    <property type="entry name" value="YjeF N-terminal domain"/>
    <property type="match status" value="1"/>
</dbReference>
<evidence type="ECO:0000256" key="1">
    <source>
        <dbReference type="ARBA" id="ARBA00004201"/>
    </source>
</evidence>
<dbReference type="InterPro" id="IPR004443">
    <property type="entry name" value="YjeF_N_dom"/>
</dbReference>
<feature type="compositionally biased region" description="Basic residues" evidence="5">
    <location>
        <begin position="133"/>
        <end position="144"/>
    </location>
</feature>
<dbReference type="AlphaFoldDB" id="A0AAI8Z0I4"/>
<protein>
    <recommendedName>
        <fullName evidence="3">Enhancer of mRNA-decapping protein 3</fullName>
    </recommendedName>
</protein>
<accession>A0AAI8Z0I4</accession>
<gene>
    <name evidence="8" type="ORF">LECACI_7A005365</name>
</gene>
<evidence type="ECO:0000313" key="9">
    <source>
        <dbReference type="Proteomes" id="UP001296104"/>
    </source>
</evidence>
<dbReference type="Proteomes" id="UP001296104">
    <property type="component" value="Unassembled WGS sequence"/>
</dbReference>
<dbReference type="GO" id="GO:0033962">
    <property type="term" value="P:P-body assembly"/>
    <property type="evidence" value="ECO:0007669"/>
    <property type="project" value="TreeGrafter"/>
</dbReference>
<feature type="region of interest" description="Disordered" evidence="5">
    <location>
        <begin position="441"/>
        <end position="463"/>
    </location>
</feature>
<evidence type="ECO:0000256" key="5">
    <source>
        <dbReference type="SAM" id="MobiDB-lite"/>
    </source>
</evidence>
<feature type="compositionally biased region" description="Polar residues" evidence="5">
    <location>
        <begin position="454"/>
        <end position="463"/>
    </location>
</feature>
<feature type="region of interest" description="Disordered" evidence="5">
    <location>
        <begin position="236"/>
        <end position="381"/>
    </location>
</feature>
<evidence type="ECO:0000256" key="2">
    <source>
        <dbReference type="ARBA" id="ARBA00006610"/>
    </source>
</evidence>
<reference evidence="8" key="1">
    <citation type="submission" date="2023-11" db="EMBL/GenBank/DDBJ databases">
        <authorList>
            <person name="Alioto T."/>
            <person name="Alioto T."/>
            <person name="Gomez Garrido J."/>
        </authorList>
    </citation>
    <scope>NUCLEOTIDE SEQUENCE</scope>
</reference>
<dbReference type="SMART" id="SM01199">
    <property type="entry name" value="FDF"/>
    <property type="match status" value="1"/>
</dbReference>
<feature type="compositionally biased region" description="Polar residues" evidence="5">
    <location>
        <begin position="340"/>
        <end position="356"/>
    </location>
</feature>
<evidence type="ECO:0000259" key="6">
    <source>
        <dbReference type="PROSITE" id="PS51385"/>
    </source>
</evidence>
<keyword evidence="9" id="KW-1185">Reference proteome</keyword>
<comment type="caution">
    <text evidence="8">The sequence shown here is derived from an EMBL/GenBank/DDBJ whole genome shotgun (WGS) entry which is preliminary data.</text>
</comment>
<feature type="compositionally biased region" description="Basic and acidic residues" evidence="5">
    <location>
        <begin position="236"/>
        <end position="256"/>
    </location>
</feature>
<evidence type="ECO:0000313" key="8">
    <source>
        <dbReference type="EMBL" id="CAK4030007.1"/>
    </source>
</evidence>
<dbReference type="GO" id="GO:0003729">
    <property type="term" value="F:mRNA binding"/>
    <property type="evidence" value="ECO:0007669"/>
    <property type="project" value="TreeGrafter"/>
</dbReference>